<dbReference type="PANTHER" id="PTHR43072">
    <property type="entry name" value="N-ACETYLTRANSFERASE"/>
    <property type="match status" value="1"/>
</dbReference>
<dbReference type="InterPro" id="IPR000182">
    <property type="entry name" value="GNAT_dom"/>
</dbReference>
<dbReference type="InterPro" id="IPR016181">
    <property type="entry name" value="Acyl_CoA_acyltransferase"/>
</dbReference>
<dbReference type="CDD" id="cd04301">
    <property type="entry name" value="NAT_SF"/>
    <property type="match status" value="1"/>
</dbReference>
<dbReference type="GO" id="GO:0102971">
    <property type="term" value="F:phosphinothricin N-acetyltransferase activity"/>
    <property type="evidence" value="ECO:0007669"/>
    <property type="project" value="UniProtKB-EC"/>
</dbReference>
<gene>
    <name evidence="2" type="primary">pat</name>
    <name evidence="2" type="ORF">NCTC9601_00491</name>
</gene>
<protein>
    <submittedName>
        <fullName evidence="2">N-acetyltransferase GCN5</fullName>
        <ecNumber evidence="2">2.3.1.183</ecNumber>
    </submittedName>
</protein>
<proteinExistence type="predicted"/>
<dbReference type="PANTHER" id="PTHR43072:SF8">
    <property type="entry name" value="ACYLTRANSFERASE FABY-RELATED"/>
    <property type="match status" value="1"/>
</dbReference>
<evidence type="ECO:0000313" key="2">
    <source>
        <dbReference type="EMBL" id="SPX52654.1"/>
    </source>
</evidence>
<evidence type="ECO:0000313" key="3">
    <source>
        <dbReference type="Proteomes" id="UP000251123"/>
    </source>
</evidence>
<reference evidence="2 3" key="1">
    <citation type="submission" date="2018-06" db="EMBL/GenBank/DDBJ databases">
        <authorList>
            <consortium name="Pathogen Informatics"/>
            <person name="Doyle S."/>
        </authorList>
    </citation>
    <scope>NUCLEOTIDE SEQUENCE [LARGE SCALE GENOMIC DNA]</scope>
    <source>
        <strain evidence="2 3">NCTC9601</strain>
    </source>
</reference>
<keyword evidence="2" id="KW-0808">Transferase</keyword>
<sequence>MNPGIGKTSKQKYWGEAAPDASLSGGSAIIDGRTIQPGASVLRCTPENVSPADSGAPPCPQRPRYSTSDLEIREALPDDAHAIAALYVWHVLNGRASFEEIPPTVDEMRKRIQTVRDNGLPWLVALWRGAIVGYCYATFYRPRPAYRYTLEESIYVESGMGGRGIGSALLSRLIAECEKGPWRQMLAIIGDGHNNAGSLAIHKKFGFTVAGQLRSVGYKMGDWRDTLIMQRALGDGDWTLPE</sequence>
<name>A0A2X1QAU9_KLEPN</name>
<dbReference type="PROSITE" id="PS51186">
    <property type="entry name" value="GNAT"/>
    <property type="match status" value="1"/>
</dbReference>
<dbReference type="SUPFAM" id="SSF55729">
    <property type="entry name" value="Acyl-CoA N-acyltransferases (Nat)"/>
    <property type="match status" value="1"/>
</dbReference>
<keyword evidence="2" id="KW-0012">Acyltransferase</keyword>
<dbReference type="Pfam" id="PF13420">
    <property type="entry name" value="Acetyltransf_4"/>
    <property type="match status" value="1"/>
</dbReference>
<dbReference type="EMBL" id="UASN01000005">
    <property type="protein sequence ID" value="SPX52654.1"/>
    <property type="molecule type" value="Genomic_DNA"/>
</dbReference>
<dbReference type="AlphaFoldDB" id="A0A2X1QAU9"/>
<dbReference type="Gene3D" id="3.40.630.30">
    <property type="match status" value="1"/>
</dbReference>
<dbReference type="Proteomes" id="UP000251123">
    <property type="component" value="Unassembled WGS sequence"/>
</dbReference>
<feature type="domain" description="N-acetyltransferase" evidence="1">
    <location>
        <begin position="70"/>
        <end position="234"/>
    </location>
</feature>
<evidence type="ECO:0000259" key="1">
    <source>
        <dbReference type="PROSITE" id="PS51186"/>
    </source>
</evidence>
<accession>A0A2X1QAU9</accession>
<organism evidence="2 3">
    <name type="scientific">Klebsiella pneumoniae</name>
    <dbReference type="NCBI Taxonomy" id="573"/>
    <lineage>
        <taxon>Bacteria</taxon>
        <taxon>Pseudomonadati</taxon>
        <taxon>Pseudomonadota</taxon>
        <taxon>Gammaproteobacteria</taxon>
        <taxon>Enterobacterales</taxon>
        <taxon>Enterobacteriaceae</taxon>
        <taxon>Klebsiella/Raoultella group</taxon>
        <taxon>Klebsiella</taxon>
        <taxon>Klebsiella pneumoniae complex</taxon>
    </lineage>
</organism>
<dbReference type="EC" id="2.3.1.183" evidence="2"/>